<dbReference type="InterPro" id="IPR007603">
    <property type="entry name" value="Choline_transptr-like"/>
</dbReference>
<evidence type="ECO:0000256" key="2">
    <source>
        <dbReference type="ARBA" id="ARBA00007168"/>
    </source>
</evidence>
<dbReference type="PANTHER" id="PTHR12385:SF14">
    <property type="entry name" value="CHOLINE TRANSPORTER-LIKE 2"/>
    <property type="match status" value="1"/>
</dbReference>
<keyword evidence="3 7" id="KW-0812">Transmembrane</keyword>
<evidence type="ECO:0000256" key="4">
    <source>
        <dbReference type="ARBA" id="ARBA00022989"/>
    </source>
</evidence>
<keyword evidence="5 7" id="KW-0472">Membrane</keyword>
<feature type="transmembrane region" description="Helical" evidence="7">
    <location>
        <begin position="46"/>
        <end position="65"/>
    </location>
</feature>
<evidence type="ECO:0000256" key="5">
    <source>
        <dbReference type="ARBA" id="ARBA00023136"/>
    </source>
</evidence>
<dbReference type="PANTHER" id="PTHR12385">
    <property type="entry name" value="CHOLINE TRANSPORTER-LIKE (SLC FAMILY 44)"/>
    <property type="match status" value="1"/>
</dbReference>
<comment type="subcellular location">
    <subcellularLocation>
        <location evidence="7">Cell membrane</location>
        <topology evidence="7">Multi-pass membrane protein</topology>
    </subcellularLocation>
    <subcellularLocation>
        <location evidence="1">Membrane</location>
        <topology evidence="1">Multi-pass membrane protein</topology>
    </subcellularLocation>
</comment>
<organism evidence="8 9">
    <name type="scientific">Prorocentrum cordatum</name>
    <dbReference type="NCBI Taxonomy" id="2364126"/>
    <lineage>
        <taxon>Eukaryota</taxon>
        <taxon>Sar</taxon>
        <taxon>Alveolata</taxon>
        <taxon>Dinophyceae</taxon>
        <taxon>Prorocentrales</taxon>
        <taxon>Prorocentraceae</taxon>
        <taxon>Prorocentrum</taxon>
    </lineage>
</organism>
<evidence type="ECO:0000256" key="6">
    <source>
        <dbReference type="ARBA" id="ARBA00023180"/>
    </source>
</evidence>
<evidence type="ECO:0000313" key="9">
    <source>
        <dbReference type="Proteomes" id="UP001189429"/>
    </source>
</evidence>
<feature type="transmembrane region" description="Helical" evidence="7">
    <location>
        <begin position="72"/>
        <end position="94"/>
    </location>
</feature>
<sequence length="221" mass="23984">VESGLFSSISSAAASTFDSVMSSEVASSVQSGIGESFATFLETWDVTIIVCVLAFVMGLVFLVLLRFFIKPVVWIAVFSVFALFMALGVLAYLYSYQCMDDALDSSALVSATSSDTVECLDYKVSSEDGRTALLYCAYICWVLAGVYAGIMVCLFKRIRLAVAINSVAAQFVVHTPHVVLVPVIQGLSAWGSAHLDRHLDPHVHVPAVTGARRLRRHHHGF</sequence>
<comment type="caution">
    <text evidence="8">The sequence shown here is derived from an EMBL/GenBank/DDBJ whole genome shotgun (WGS) entry which is preliminary data.</text>
</comment>
<dbReference type="Pfam" id="PF04515">
    <property type="entry name" value="Choline_transpo"/>
    <property type="match status" value="1"/>
</dbReference>
<dbReference type="Proteomes" id="UP001189429">
    <property type="component" value="Unassembled WGS sequence"/>
</dbReference>
<name>A0ABN9VM09_9DINO</name>
<feature type="transmembrane region" description="Helical" evidence="7">
    <location>
        <begin position="132"/>
        <end position="155"/>
    </location>
</feature>
<dbReference type="EMBL" id="CAUYUJ010017211">
    <property type="protein sequence ID" value="CAK0872855.1"/>
    <property type="molecule type" value="Genomic_DNA"/>
</dbReference>
<reference evidence="8" key="1">
    <citation type="submission" date="2023-10" db="EMBL/GenBank/DDBJ databases">
        <authorList>
            <person name="Chen Y."/>
            <person name="Shah S."/>
            <person name="Dougan E. K."/>
            <person name="Thang M."/>
            <person name="Chan C."/>
        </authorList>
    </citation>
    <scope>NUCLEOTIDE SEQUENCE [LARGE SCALE GENOMIC DNA]</scope>
</reference>
<evidence type="ECO:0000313" key="8">
    <source>
        <dbReference type="EMBL" id="CAK0872855.1"/>
    </source>
</evidence>
<protein>
    <recommendedName>
        <fullName evidence="7">Choline transporter-like protein</fullName>
    </recommendedName>
</protein>
<evidence type="ECO:0000256" key="3">
    <source>
        <dbReference type="ARBA" id="ARBA00022692"/>
    </source>
</evidence>
<proteinExistence type="inferred from homology"/>
<comment type="function">
    <text evidence="7">Choline transporter.</text>
</comment>
<keyword evidence="4 7" id="KW-1133">Transmembrane helix</keyword>
<comment type="caution">
    <text evidence="7">Lacks conserved residue(s) required for the propagation of feature annotation.</text>
</comment>
<keyword evidence="9" id="KW-1185">Reference proteome</keyword>
<evidence type="ECO:0000256" key="7">
    <source>
        <dbReference type="RuleBase" id="RU368066"/>
    </source>
</evidence>
<accession>A0ABN9VM09</accession>
<comment type="similarity">
    <text evidence="2 7">Belongs to the CTL (choline transporter-like) family.</text>
</comment>
<feature type="non-terminal residue" evidence="8">
    <location>
        <position position="1"/>
    </location>
</feature>
<keyword evidence="6" id="KW-0325">Glycoprotein</keyword>
<gene>
    <name evidence="8" type="ORF">PCOR1329_LOCUS58209</name>
</gene>
<evidence type="ECO:0000256" key="1">
    <source>
        <dbReference type="ARBA" id="ARBA00004141"/>
    </source>
</evidence>